<keyword evidence="2" id="KW-0479">Metal-binding</keyword>
<dbReference type="InterPro" id="IPR039058">
    <property type="entry name" value="Yippee_fam"/>
</dbReference>
<protein>
    <recommendedName>
        <fullName evidence="4">Protein yippee-like</fullName>
    </recommendedName>
</protein>
<evidence type="ECO:0000313" key="6">
    <source>
        <dbReference type="EMBL" id="KAK8503866.1"/>
    </source>
</evidence>
<evidence type="ECO:0000256" key="2">
    <source>
        <dbReference type="ARBA" id="ARBA00022723"/>
    </source>
</evidence>
<keyword evidence="3" id="KW-0862">Zinc</keyword>
<keyword evidence="7" id="KW-1185">Reference proteome</keyword>
<organism evidence="6 7">
    <name type="scientific">Hibiscus sabdariffa</name>
    <name type="common">roselle</name>
    <dbReference type="NCBI Taxonomy" id="183260"/>
    <lineage>
        <taxon>Eukaryota</taxon>
        <taxon>Viridiplantae</taxon>
        <taxon>Streptophyta</taxon>
        <taxon>Embryophyta</taxon>
        <taxon>Tracheophyta</taxon>
        <taxon>Spermatophyta</taxon>
        <taxon>Magnoliopsida</taxon>
        <taxon>eudicotyledons</taxon>
        <taxon>Gunneridae</taxon>
        <taxon>Pentapetalae</taxon>
        <taxon>rosids</taxon>
        <taxon>malvids</taxon>
        <taxon>Malvales</taxon>
        <taxon>Malvaceae</taxon>
        <taxon>Malvoideae</taxon>
        <taxon>Hibiscus</taxon>
    </lineage>
</organism>
<sequence>MFRHAMNVVLGPKYETQMITGRFTVAGVFCSKCGEELGWKYIQAHNMKNTWKEGKFVLEELKMLQPY</sequence>
<comment type="similarity">
    <text evidence="1 4">Belongs to the yippee family.</text>
</comment>
<evidence type="ECO:0000256" key="4">
    <source>
        <dbReference type="RuleBase" id="RU110713"/>
    </source>
</evidence>
<comment type="caution">
    <text evidence="6">The sequence shown here is derived from an EMBL/GenBank/DDBJ whole genome shotgun (WGS) entry which is preliminary data.</text>
</comment>
<proteinExistence type="inferred from homology"/>
<dbReference type="PANTHER" id="PTHR13848">
    <property type="entry name" value="PROTEIN YIPPEE-LIKE CG15309-RELATED"/>
    <property type="match status" value="1"/>
</dbReference>
<evidence type="ECO:0000256" key="1">
    <source>
        <dbReference type="ARBA" id="ARBA00005613"/>
    </source>
</evidence>
<dbReference type="PROSITE" id="PS51792">
    <property type="entry name" value="YIPPEE"/>
    <property type="match status" value="1"/>
</dbReference>
<dbReference type="Pfam" id="PF03226">
    <property type="entry name" value="Yippee-Mis18"/>
    <property type="match status" value="1"/>
</dbReference>
<gene>
    <name evidence="6" type="ORF">V6N12_019037</name>
</gene>
<dbReference type="InterPro" id="IPR004910">
    <property type="entry name" value="Yippee/Mis18/Cereblon"/>
</dbReference>
<evidence type="ECO:0000259" key="5">
    <source>
        <dbReference type="PROSITE" id="PS51792"/>
    </source>
</evidence>
<dbReference type="InterPro" id="IPR034751">
    <property type="entry name" value="Yippee"/>
</dbReference>
<evidence type="ECO:0000256" key="3">
    <source>
        <dbReference type="ARBA" id="ARBA00022833"/>
    </source>
</evidence>
<evidence type="ECO:0000313" key="7">
    <source>
        <dbReference type="Proteomes" id="UP001472677"/>
    </source>
</evidence>
<name>A0ABR2B9U7_9ROSI</name>
<dbReference type="EMBL" id="JBBPBM010000147">
    <property type="protein sequence ID" value="KAK8503866.1"/>
    <property type="molecule type" value="Genomic_DNA"/>
</dbReference>
<accession>A0ABR2B9U7</accession>
<dbReference type="Proteomes" id="UP001472677">
    <property type="component" value="Unassembled WGS sequence"/>
</dbReference>
<feature type="domain" description="Yippee" evidence="5">
    <location>
        <begin position="1"/>
        <end position="67"/>
    </location>
</feature>
<reference evidence="6 7" key="1">
    <citation type="journal article" date="2024" name="G3 (Bethesda)">
        <title>Genome assembly of Hibiscus sabdariffa L. provides insights into metabolisms of medicinal natural products.</title>
        <authorList>
            <person name="Kim T."/>
        </authorList>
    </citation>
    <scope>NUCLEOTIDE SEQUENCE [LARGE SCALE GENOMIC DNA]</scope>
    <source>
        <strain evidence="6">TK-2024</strain>
        <tissue evidence="6">Old leaves</tissue>
    </source>
</reference>